<evidence type="ECO:0000256" key="4">
    <source>
        <dbReference type="ARBA" id="ARBA00022833"/>
    </source>
</evidence>
<sequence>MTPQTVFYIIIGILVINFIVDNYLDYLNSKHFDDTIPSLLEDVYDEKEYIKSQAYKKENFKFSSITGTFSFLLTLAFFFLEGFAYVDQWARSFSDNEMIITLLFFGIIMLGSDILTTPLSYYQTFVIEEKYGFNKTTKKLFFLDKIKGWLLMVIVGGGILALIVWFYQLTGNNFWIYTWVFMAFFSVFMMLFYSTLIVPLFNKQSPLEEGELKTALESFAGKVGFNLDKIFVIDGSKRSTKANAYFTGFGKKKRIVLYDTLINDLDTDEIIAVLAHEVGHYKKKHVVFNMISSILLTGLTLYLLSFFIDSKLLANALSVAIPSFHIGLIAFGVLYSPISEITGLIMNIFSRKFEYQADDYAKSHFGAKPLISSLKKLSKNSLSNLTPHKAYVFMHYSHPTLLQRVKAMM</sequence>
<feature type="transmembrane region" description="Helical" evidence="7">
    <location>
        <begin position="98"/>
        <end position="127"/>
    </location>
</feature>
<dbReference type="Proteomes" id="UP000623301">
    <property type="component" value="Unassembled WGS sequence"/>
</dbReference>
<dbReference type="InterPro" id="IPR032456">
    <property type="entry name" value="Peptidase_M48_N"/>
</dbReference>
<keyword evidence="7" id="KW-1133">Transmembrane helix</keyword>
<keyword evidence="7" id="KW-0812">Transmembrane</keyword>
<evidence type="ECO:0000313" key="11">
    <source>
        <dbReference type="Proteomes" id="UP000623301"/>
    </source>
</evidence>
<keyword evidence="4 6" id="KW-0862">Zinc</keyword>
<comment type="similarity">
    <text evidence="6">Belongs to the peptidase M48 family.</text>
</comment>
<evidence type="ECO:0000259" key="8">
    <source>
        <dbReference type="Pfam" id="PF01435"/>
    </source>
</evidence>
<dbReference type="InterPro" id="IPR027057">
    <property type="entry name" value="CAXX_Prtase_1"/>
</dbReference>
<reference evidence="10 11" key="1">
    <citation type="submission" date="2020-12" db="EMBL/GenBank/DDBJ databases">
        <title>Aureibaculum luteum sp. nov. and Aureibaculum flavum sp. nov., novel members of the family Flavobacteriaceae isolated from Antarctic intertidal sediments.</title>
        <authorList>
            <person name="He X."/>
            <person name="Zhang X."/>
        </authorList>
    </citation>
    <scope>NUCLEOTIDE SEQUENCE [LARGE SCALE GENOMIC DNA]</scope>
    <source>
        <strain evidence="10 11">A20</strain>
    </source>
</reference>
<comment type="caution">
    <text evidence="10">The sequence shown here is derived from an EMBL/GenBank/DDBJ whole genome shotgun (WGS) entry which is preliminary data.</text>
</comment>
<dbReference type="CDD" id="cd07343">
    <property type="entry name" value="M48A_Zmpste24p_like"/>
    <property type="match status" value="1"/>
</dbReference>
<gene>
    <name evidence="10" type="ORF">JBL43_10240</name>
</gene>
<evidence type="ECO:0000256" key="3">
    <source>
        <dbReference type="ARBA" id="ARBA00022801"/>
    </source>
</evidence>
<comment type="cofactor">
    <cofactor evidence="6">
        <name>Zn(2+)</name>
        <dbReference type="ChEBI" id="CHEBI:29105"/>
    </cofactor>
    <text evidence="6">Binds 1 zinc ion per subunit.</text>
</comment>
<name>A0ABS0WRK1_9FLAO</name>
<protein>
    <submittedName>
        <fullName evidence="10">M48 family metallopeptidase</fullName>
    </submittedName>
</protein>
<organism evidence="10 11">
    <name type="scientific">Aureibaculum flavum</name>
    <dbReference type="NCBI Taxonomy" id="2795986"/>
    <lineage>
        <taxon>Bacteria</taxon>
        <taxon>Pseudomonadati</taxon>
        <taxon>Bacteroidota</taxon>
        <taxon>Flavobacteriia</taxon>
        <taxon>Flavobacteriales</taxon>
        <taxon>Flavobacteriaceae</taxon>
        <taxon>Aureibaculum</taxon>
    </lineage>
</organism>
<dbReference type="EMBL" id="JAEHFJ010000004">
    <property type="protein sequence ID" value="MBJ2174616.1"/>
    <property type="molecule type" value="Genomic_DNA"/>
</dbReference>
<dbReference type="InterPro" id="IPR001915">
    <property type="entry name" value="Peptidase_M48"/>
</dbReference>
<evidence type="ECO:0000256" key="7">
    <source>
        <dbReference type="SAM" id="Phobius"/>
    </source>
</evidence>
<dbReference type="Pfam" id="PF16491">
    <property type="entry name" value="Peptidase_M48_N"/>
    <property type="match status" value="1"/>
</dbReference>
<evidence type="ECO:0000256" key="6">
    <source>
        <dbReference type="RuleBase" id="RU003983"/>
    </source>
</evidence>
<keyword evidence="2" id="KW-0479">Metal-binding</keyword>
<feature type="transmembrane region" description="Helical" evidence="7">
    <location>
        <begin position="6"/>
        <end position="24"/>
    </location>
</feature>
<keyword evidence="1 6" id="KW-0645">Protease</keyword>
<keyword evidence="3 6" id="KW-0378">Hydrolase</keyword>
<feature type="transmembrane region" description="Helical" evidence="7">
    <location>
        <begin position="148"/>
        <end position="168"/>
    </location>
</feature>
<dbReference type="RefSeq" id="WP_198841346.1">
    <property type="nucleotide sequence ID" value="NZ_JAEHFJ010000004.1"/>
</dbReference>
<dbReference type="PANTHER" id="PTHR10120">
    <property type="entry name" value="CAAX PRENYL PROTEASE 1"/>
    <property type="match status" value="1"/>
</dbReference>
<evidence type="ECO:0000256" key="2">
    <source>
        <dbReference type="ARBA" id="ARBA00022723"/>
    </source>
</evidence>
<keyword evidence="7" id="KW-0472">Membrane</keyword>
<dbReference type="Gene3D" id="3.30.2010.10">
    <property type="entry name" value="Metalloproteases ('zincins'), catalytic domain"/>
    <property type="match status" value="1"/>
</dbReference>
<feature type="transmembrane region" description="Helical" evidence="7">
    <location>
        <begin position="174"/>
        <end position="198"/>
    </location>
</feature>
<evidence type="ECO:0000256" key="1">
    <source>
        <dbReference type="ARBA" id="ARBA00022670"/>
    </source>
</evidence>
<feature type="transmembrane region" description="Helical" evidence="7">
    <location>
        <begin position="314"/>
        <end position="336"/>
    </location>
</feature>
<proteinExistence type="inferred from homology"/>
<feature type="transmembrane region" description="Helical" evidence="7">
    <location>
        <begin position="286"/>
        <end position="308"/>
    </location>
</feature>
<evidence type="ECO:0000313" key="10">
    <source>
        <dbReference type="EMBL" id="MBJ2174616.1"/>
    </source>
</evidence>
<keyword evidence="11" id="KW-1185">Reference proteome</keyword>
<feature type="transmembrane region" description="Helical" evidence="7">
    <location>
        <begin position="65"/>
        <end position="86"/>
    </location>
</feature>
<feature type="domain" description="Peptidase M48" evidence="8">
    <location>
        <begin position="206"/>
        <end position="407"/>
    </location>
</feature>
<evidence type="ECO:0000256" key="5">
    <source>
        <dbReference type="ARBA" id="ARBA00023049"/>
    </source>
</evidence>
<dbReference type="Pfam" id="PF01435">
    <property type="entry name" value="Peptidase_M48"/>
    <property type="match status" value="1"/>
</dbReference>
<accession>A0ABS0WRK1</accession>
<feature type="domain" description="CAAX prenyl protease 1 N-terminal" evidence="9">
    <location>
        <begin position="28"/>
        <end position="203"/>
    </location>
</feature>
<evidence type="ECO:0000259" key="9">
    <source>
        <dbReference type="Pfam" id="PF16491"/>
    </source>
</evidence>
<keyword evidence="5 6" id="KW-0482">Metalloprotease</keyword>